<sequence length="63" mass="6956">MATGTYPVGTGHPYPHPPDQKTIPSGYPRKQTGKKFIPYPHPMGNSYPTGIPYPKIYPSSIEI</sequence>
<dbReference type="EMBL" id="CM027682">
    <property type="protein sequence ID" value="KAG0537292.1"/>
    <property type="molecule type" value="Genomic_DNA"/>
</dbReference>
<evidence type="ECO:0000256" key="1">
    <source>
        <dbReference type="SAM" id="MobiDB-lite"/>
    </source>
</evidence>
<reference evidence="2" key="1">
    <citation type="journal article" date="2019" name="BMC Genomics">
        <title>A new reference genome for Sorghum bicolor reveals high levels of sequence similarity between sweet and grain genotypes: implications for the genetics of sugar metabolism.</title>
        <authorList>
            <person name="Cooper E.A."/>
            <person name="Brenton Z.W."/>
            <person name="Flinn B.S."/>
            <person name="Jenkins J."/>
            <person name="Shu S."/>
            <person name="Flowers D."/>
            <person name="Luo F."/>
            <person name="Wang Y."/>
            <person name="Xia P."/>
            <person name="Barry K."/>
            <person name="Daum C."/>
            <person name="Lipzen A."/>
            <person name="Yoshinaga Y."/>
            <person name="Schmutz J."/>
            <person name="Saski C."/>
            <person name="Vermerris W."/>
            <person name="Kresovich S."/>
        </authorList>
    </citation>
    <scope>NUCLEOTIDE SEQUENCE</scope>
</reference>
<evidence type="ECO:0000313" key="3">
    <source>
        <dbReference type="Proteomes" id="UP000807115"/>
    </source>
</evidence>
<evidence type="ECO:0000313" key="2">
    <source>
        <dbReference type="EMBL" id="KAG0537292.1"/>
    </source>
</evidence>
<reference evidence="2" key="2">
    <citation type="submission" date="2020-10" db="EMBL/GenBank/DDBJ databases">
        <authorList>
            <person name="Cooper E.A."/>
            <person name="Brenton Z.W."/>
            <person name="Flinn B.S."/>
            <person name="Jenkins J."/>
            <person name="Shu S."/>
            <person name="Flowers D."/>
            <person name="Luo F."/>
            <person name="Wang Y."/>
            <person name="Xia P."/>
            <person name="Barry K."/>
            <person name="Daum C."/>
            <person name="Lipzen A."/>
            <person name="Yoshinaga Y."/>
            <person name="Schmutz J."/>
            <person name="Saski C."/>
            <person name="Vermerris W."/>
            <person name="Kresovich S."/>
        </authorList>
    </citation>
    <scope>NUCLEOTIDE SEQUENCE</scope>
</reference>
<feature type="region of interest" description="Disordered" evidence="1">
    <location>
        <begin position="1"/>
        <end position="41"/>
    </location>
</feature>
<name>A0A921RDS8_SORBI</name>
<dbReference type="Proteomes" id="UP000807115">
    <property type="component" value="Chromosome 3"/>
</dbReference>
<dbReference type="Gramene" id="EES02762">
    <property type="protein sequence ID" value="EES02762"/>
    <property type="gene ID" value="SORBI_3003G130300"/>
</dbReference>
<comment type="caution">
    <text evidence="2">The sequence shown here is derived from an EMBL/GenBank/DDBJ whole genome shotgun (WGS) entry which is preliminary data.</text>
</comment>
<dbReference type="AlphaFoldDB" id="A0A921RDS8"/>
<proteinExistence type="predicted"/>
<organism evidence="2 3">
    <name type="scientific">Sorghum bicolor</name>
    <name type="common">Sorghum</name>
    <name type="synonym">Sorghum vulgare</name>
    <dbReference type="NCBI Taxonomy" id="4558"/>
    <lineage>
        <taxon>Eukaryota</taxon>
        <taxon>Viridiplantae</taxon>
        <taxon>Streptophyta</taxon>
        <taxon>Embryophyta</taxon>
        <taxon>Tracheophyta</taxon>
        <taxon>Spermatophyta</taxon>
        <taxon>Magnoliopsida</taxon>
        <taxon>Liliopsida</taxon>
        <taxon>Poales</taxon>
        <taxon>Poaceae</taxon>
        <taxon>PACMAD clade</taxon>
        <taxon>Panicoideae</taxon>
        <taxon>Andropogonodae</taxon>
        <taxon>Andropogoneae</taxon>
        <taxon>Sorghinae</taxon>
        <taxon>Sorghum</taxon>
    </lineage>
</organism>
<protein>
    <submittedName>
        <fullName evidence="2">Uncharacterized protein</fullName>
    </submittedName>
</protein>
<gene>
    <name evidence="2" type="ORF">BDA96_03G136600</name>
</gene>
<accession>A0A921RDS8</accession>